<keyword evidence="4" id="KW-1185">Reference proteome</keyword>
<dbReference type="Proteomes" id="UP000532746">
    <property type="component" value="Unassembled WGS sequence"/>
</dbReference>
<name>A0A7W9T2H2_9BACT</name>
<dbReference type="AlphaFoldDB" id="A0A7W9T2H2"/>
<reference evidence="3 4" key="1">
    <citation type="submission" date="2020-08" db="EMBL/GenBank/DDBJ databases">
        <title>Genomic Encyclopedia of Type Strains, Phase IV (KMG-IV): sequencing the most valuable type-strain genomes for metagenomic binning, comparative biology and taxonomic classification.</title>
        <authorList>
            <person name="Goeker M."/>
        </authorList>
    </citation>
    <scope>NUCLEOTIDE SEQUENCE [LARGE SCALE GENOMIC DNA]</scope>
    <source>
        <strain evidence="3 4">DSM 26718</strain>
    </source>
</reference>
<evidence type="ECO:0000256" key="1">
    <source>
        <dbReference type="SAM" id="MobiDB-lite"/>
    </source>
</evidence>
<sequence>MKTSVLTFLLVVSLSTVSLAQRRDRYAERPGAPDAAVERVEEVTRQMSSQLQLNEAQFIKLREVNKIKLARLEEIQWEYQQDPLQRNAKMAELEAQYEAECSRILTPSQLSLFREEQKRDSVPTPPANSNEGGLG</sequence>
<evidence type="ECO:0008006" key="5">
    <source>
        <dbReference type="Google" id="ProtNLM"/>
    </source>
</evidence>
<accession>A0A7W9T2H2</accession>
<gene>
    <name evidence="3" type="ORF">HNQ93_002353</name>
</gene>
<organism evidence="3 4">
    <name type="scientific">Hymenobacter luteus</name>
    <dbReference type="NCBI Taxonomy" id="1411122"/>
    <lineage>
        <taxon>Bacteria</taxon>
        <taxon>Pseudomonadati</taxon>
        <taxon>Bacteroidota</taxon>
        <taxon>Cytophagia</taxon>
        <taxon>Cytophagales</taxon>
        <taxon>Hymenobacteraceae</taxon>
        <taxon>Hymenobacter</taxon>
    </lineage>
</organism>
<feature type="region of interest" description="Disordered" evidence="1">
    <location>
        <begin position="113"/>
        <end position="135"/>
    </location>
</feature>
<proteinExistence type="predicted"/>
<feature type="chain" id="PRO_5031307058" description="Periplasmic heavy metal sensor" evidence="2">
    <location>
        <begin position="21"/>
        <end position="135"/>
    </location>
</feature>
<evidence type="ECO:0000313" key="4">
    <source>
        <dbReference type="Proteomes" id="UP000532746"/>
    </source>
</evidence>
<dbReference type="EMBL" id="JACHGG010000003">
    <property type="protein sequence ID" value="MBB6059493.1"/>
    <property type="molecule type" value="Genomic_DNA"/>
</dbReference>
<protein>
    <recommendedName>
        <fullName evidence="5">Periplasmic heavy metal sensor</fullName>
    </recommendedName>
</protein>
<comment type="caution">
    <text evidence="3">The sequence shown here is derived from an EMBL/GenBank/DDBJ whole genome shotgun (WGS) entry which is preliminary data.</text>
</comment>
<keyword evidence="2" id="KW-0732">Signal</keyword>
<feature type="signal peptide" evidence="2">
    <location>
        <begin position="1"/>
        <end position="20"/>
    </location>
</feature>
<dbReference type="RefSeq" id="WP_183404024.1">
    <property type="nucleotide sequence ID" value="NZ_JACHGG010000003.1"/>
</dbReference>
<evidence type="ECO:0000313" key="3">
    <source>
        <dbReference type="EMBL" id="MBB6059493.1"/>
    </source>
</evidence>
<evidence type="ECO:0000256" key="2">
    <source>
        <dbReference type="SAM" id="SignalP"/>
    </source>
</evidence>